<name>A0A2J8A877_9CHLO</name>
<reference evidence="1 2" key="1">
    <citation type="journal article" date="2017" name="Mol. Biol. Evol.">
        <title>The 4-celled Tetrabaena socialis nuclear genome reveals the essential components for genetic control of cell number at the origin of multicellularity in the volvocine lineage.</title>
        <authorList>
            <person name="Featherston J."/>
            <person name="Arakaki Y."/>
            <person name="Hanschen E.R."/>
            <person name="Ferris P.J."/>
            <person name="Michod R.E."/>
            <person name="Olson B.J.S.C."/>
            <person name="Nozaki H."/>
            <person name="Durand P.M."/>
        </authorList>
    </citation>
    <scope>NUCLEOTIDE SEQUENCE [LARGE SCALE GENOMIC DNA]</scope>
    <source>
        <strain evidence="1 2">NIES-571</strain>
    </source>
</reference>
<protein>
    <submittedName>
        <fullName evidence="1">Uncharacterized protein</fullName>
    </submittedName>
</protein>
<accession>A0A2J8A877</accession>
<dbReference type="AlphaFoldDB" id="A0A2J8A877"/>
<feature type="non-terminal residue" evidence="1">
    <location>
        <position position="1"/>
    </location>
</feature>
<gene>
    <name evidence="1" type="ORF">TSOC_004689</name>
</gene>
<evidence type="ECO:0000313" key="1">
    <source>
        <dbReference type="EMBL" id="PNH08736.1"/>
    </source>
</evidence>
<dbReference type="Proteomes" id="UP000236333">
    <property type="component" value="Unassembled WGS sequence"/>
</dbReference>
<comment type="caution">
    <text evidence="1">The sequence shown here is derived from an EMBL/GenBank/DDBJ whole genome shotgun (WGS) entry which is preliminary data.</text>
</comment>
<organism evidence="1 2">
    <name type="scientific">Tetrabaena socialis</name>
    <dbReference type="NCBI Taxonomy" id="47790"/>
    <lineage>
        <taxon>Eukaryota</taxon>
        <taxon>Viridiplantae</taxon>
        <taxon>Chlorophyta</taxon>
        <taxon>core chlorophytes</taxon>
        <taxon>Chlorophyceae</taxon>
        <taxon>CS clade</taxon>
        <taxon>Chlamydomonadales</taxon>
        <taxon>Tetrabaenaceae</taxon>
        <taxon>Tetrabaena</taxon>
    </lineage>
</organism>
<proteinExistence type="predicted"/>
<keyword evidence="2" id="KW-1185">Reference proteome</keyword>
<dbReference type="OrthoDB" id="542946at2759"/>
<dbReference type="EMBL" id="PGGS01000117">
    <property type="protein sequence ID" value="PNH08736.1"/>
    <property type="molecule type" value="Genomic_DNA"/>
</dbReference>
<evidence type="ECO:0000313" key="2">
    <source>
        <dbReference type="Proteomes" id="UP000236333"/>
    </source>
</evidence>
<sequence>GYEDVGGPPPASWVLDVDLVRGTAVRGGALAERVSAEGVMLQYAVDSKLDELLATAWQFVTDPPMPLNPYPKLMHLLRSRAVKMELWHDDPEDALSSYLLNELTLVRPPAFIYAAYPPPAAAVRRRAGGPAGGGGGGGGGGEEEVSELVGYGSYAAAAMVDVRALNALRQALGLVLADRHWQWGAYQGEVVPALVGDMAVSNALRLDRDVMAVGAVAGGTGGTGRIWAINRYTHAPSHRPWIELGRLGINPESH</sequence>